<evidence type="ECO:0000313" key="1">
    <source>
        <dbReference type="EMBL" id="NGY63745.1"/>
    </source>
</evidence>
<proteinExistence type="predicted"/>
<dbReference type="InterPro" id="IPR054058">
    <property type="entry name" value="HTH_67"/>
</dbReference>
<comment type="caution">
    <text evidence="1">The sequence shown here is derived from an EMBL/GenBank/DDBJ whole genome shotgun (WGS) entry which is preliminary data.</text>
</comment>
<dbReference type="RefSeq" id="WP_166052408.1">
    <property type="nucleotide sequence ID" value="NZ_JAAMPJ010000010.1"/>
</dbReference>
<protein>
    <submittedName>
        <fullName evidence="1">Uncharacterized protein</fullName>
    </submittedName>
</protein>
<dbReference type="Pfam" id="PF21863">
    <property type="entry name" value="HTH_67"/>
    <property type="match status" value="1"/>
</dbReference>
<gene>
    <name evidence="1" type="ORF">G7043_32980</name>
</gene>
<dbReference type="AlphaFoldDB" id="A0A7C9RUH3"/>
<organism evidence="1 2">
    <name type="scientific">Lentzea alba</name>
    <dbReference type="NCBI Taxonomy" id="2714351"/>
    <lineage>
        <taxon>Bacteria</taxon>
        <taxon>Bacillati</taxon>
        <taxon>Actinomycetota</taxon>
        <taxon>Actinomycetes</taxon>
        <taxon>Pseudonocardiales</taxon>
        <taxon>Pseudonocardiaceae</taxon>
        <taxon>Lentzea</taxon>
    </lineage>
</organism>
<reference evidence="1 2" key="1">
    <citation type="submission" date="2020-03" db="EMBL/GenBank/DDBJ databases">
        <title>Isolation and identification of active actinomycetes.</title>
        <authorList>
            <person name="Sun X."/>
        </authorList>
    </citation>
    <scope>NUCLEOTIDE SEQUENCE [LARGE SCALE GENOMIC DNA]</scope>
    <source>
        <strain evidence="1 2">NEAU-D13</strain>
    </source>
</reference>
<keyword evidence="2" id="KW-1185">Reference proteome</keyword>
<evidence type="ECO:0000313" key="2">
    <source>
        <dbReference type="Proteomes" id="UP000481360"/>
    </source>
</evidence>
<dbReference type="Proteomes" id="UP000481360">
    <property type="component" value="Unassembled WGS sequence"/>
</dbReference>
<sequence length="248" mass="26919">MDAQECARVTREVVVHRGGRFMVSPELATQERLLGLPARSLYFRGRSAVLGDPPPAVVTELFGIFPAWLVDLALSSPTGKLAAERAVEAYTAACWEWGRHHLTAVPDPAATADLLFTVVDAADGSGFALFAGWRHAPRPADPPARLAHALMVARELRGAFHFAALRAGGLGIAEAVFTDPDSGPQRLRQTGWREEDVAPVRERLHGRTDLEQRWHEAQRTTDETFGACLAVLSADQRAELATALRTAA</sequence>
<name>A0A7C9RUH3_9PSEU</name>
<dbReference type="NCBIfam" id="NF047719">
    <property type="entry name" value="SCO6745_fam_HTH"/>
    <property type="match status" value="1"/>
</dbReference>
<accession>A0A7C9RUH3</accession>
<dbReference type="EMBL" id="JAAMPJ010000010">
    <property type="protein sequence ID" value="NGY63745.1"/>
    <property type="molecule type" value="Genomic_DNA"/>
</dbReference>